<comment type="catalytic activity">
    <reaction evidence="5 6">
        <text>D-glucosamine 6-phosphate + acetyl-CoA = N-acetyl-D-glucosamine 6-phosphate + CoA + H(+)</text>
        <dbReference type="Rhea" id="RHEA:10292"/>
        <dbReference type="ChEBI" id="CHEBI:15378"/>
        <dbReference type="ChEBI" id="CHEBI:57287"/>
        <dbReference type="ChEBI" id="CHEBI:57288"/>
        <dbReference type="ChEBI" id="CHEBI:57513"/>
        <dbReference type="ChEBI" id="CHEBI:58725"/>
        <dbReference type="EC" id="2.3.1.4"/>
    </reaction>
</comment>
<dbReference type="PROSITE" id="PS51186">
    <property type="entry name" value="GNAT"/>
    <property type="match status" value="1"/>
</dbReference>
<dbReference type="GO" id="GO:0004343">
    <property type="term" value="F:glucosamine 6-phosphate N-acetyltransferase activity"/>
    <property type="evidence" value="ECO:0007669"/>
    <property type="project" value="UniProtKB-UniRule"/>
</dbReference>
<comment type="similarity">
    <text evidence="2 6">Belongs to the acetyltransferase family. GNA1 subfamily.</text>
</comment>
<dbReference type="GO" id="GO:0006048">
    <property type="term" value="P:UDP-N-acetylglucosamine biosynthetic process"/>
    <property type="evidence" value="ECO:0007669"/>
    <property type="project" value="UniProtKB-UniRule"/>
</dbReference>
<dbReference type="SUPFAM" id="SSF55729">
    <property type="entry name" value="Acyl-CoA N-acyltransferases (Nat)"/>
    <property type="match status" value="1"/>
</dbReference>
<evidence type="ECO:0000256" key="6">
    <source>
        <dbReference type="RuleBase" id="RU365086"/>
    </source>
</evidence>
<dbReference type="PANTHER" id="PTHR13355">
    <property type="entry name" value="GLUCOSAMINE 6-PHOSPHATE N-ACETYLTRANSFERASE"/>
    <property type="match status" value="1"/>
</dbReference>
<evidence type="ECO:0000256" key="2">
    <source>
        <dbReference type="ARBA" id="ARBA00006048"/>
    </source>
</evidence>
<evidence type="ECO:0000256" key="1">
    <source>
        <dbReference type="ARBA" id="ARBA00004832"/>
    </source>
</evidence>
<evidence type="ECO:0000313" key="9">
    <source>
        <dbReference type="Proteomes" id="UP001378592"/>
    </source>
</evidence>
<gene>
    <name evidence="8" type="ORF">R5R35_004796</name>
</gene>
<keyword evidence="4 6" id="KW-0012">Acyltransferase</keyword>
<evidence type="ECO:0000256" key="3">
    <source>
        <dbReference type="ARBA" id="ARBA00022679"/>
    </source>
</evidence>
<dbReference type="EC" id="2.3.1.4" evidence="6"/>
<evidence type="ECO:0000256" key="4">
    <source>
        <dbReference type="ARBA" id="ARBA00023315"/>
    </source>
</evidence>
<name>A0AAN9VQA8_9ORTH</name>
<dbReference type="InterPro" id="IPR000182">
    <property type="entry name" value="GNAT_dom"/>
</dbReference>
<proteinExistence type="inferred from homology"/>
<protein>
    <recommendedName>
        <fullName evidence="6">Glucosamine 6-phosphate N-acetyltransferase</fullName>
        <ecNumber evidence="6">2.3.1.4</ecNumber>
    </recommendedName>
</protein>
<keyword evidence="3 6" id="KW-0808">Transferase</keyword>
<dbReference type="PANTHER" id="PTHR13355:SF11">
    <property type="entry name" value="GLUCOSAMINE 6-PHOSPHATE N-ACETYLTRANSFERASE"/>
    <property type="match status" value="1"/>
</dbReference>
<dbReference type="Gene3D" id="3.40.630.30">
    <property type="match status" value="1"/>
</dbReference>
<dbReference type="FunFam" id="3.40.630.30:FF:000043">
    <property type="entry name" value="Glucosamine 6-phosphate N-acetyltransferase"/>
    <property type="match status" value="1"/>
</dbReference>
<dbReference type="InterPro" id="IPR039143">
    <property type="entry name" value="GNPNAT1-like"/>
</dbReference>
<accession>A0AAN9VQA8</accession>
<comment type="caution">
    <text evidence="8">The sequence shown here is derived from an EMBL/GenBank/DDBJ whole genome shotgun (WGS) entry which is preliminary data.</text>
</comment>
<dbReference type="InterPro" id="IPR016181">
    <property type="entry name" value="Acyl_CoA_acyltransferase"/>
</dbReference>
<organism evidence="8 9">
    <name type="scientific">Gryllus longicercus</name>
    <dbReference type="NCBI Taxonomy" id="2509291"/>
    <lineage>
        <taxon>Eukaryota</taxon>
        <taxon>Metazoa</taxon>
        <taxon>Ecdysozoa</taxon>
        <taxon>Arthropoda</taxon>
        <taxon>Hexapoda</taxon>
        <taxon>Insecta</taxon>
        <taxon>Pterygota</taxon>
        <taxon>Neoptera</taxon>
        <taxon>Polyneoptera</taxon>
        <taxon>Orthoptera</taxon>
        <taxon>Ensifera</taxon>
        <taxon>Gryllidea</taxon>
        <taxon>Grylloidea</taxon>
        <taxon>Gryllidae</taxon>
        <taxon>Gryllinae</taxon>
        <taxon>Gryllus</taxon>
    </lineage>
</organism>
<dbReference type="Proteomes" id="UP001378592">
    <property type="component" value="Unassembled WGS sequence"/>
</dbReference>
<dbReference type="Pfam" id="PF00583">
    <property type="entry name" value="Acetyltransf_1"/>
    <property type="match status" value="1"/>
</dbReference>
<dbReference type="CDD" id="cd04301">
    <property type="entry name" value="NAT_SF"/>
    <property type="match status" value="1"/>
</dbReference>
<keyword evidence="9" id="KW-1185">Reference proteome</keyword>
<feature type="domain" description="N-acetyltransferase" evidence="7">
    <location>
        <begin position="46"/>
        <end position="195"/>
    </location>
</feature>
<comment type="pathway">
    <text evidence="1 6">Nucleotide-sugar biosynthesis; UDP-N-acetyl-alpha-D-glucosamine biosynthesis; N-acetyl-alpha-D-glucosamine 1-phosphate from alpha-D-glucosamine 6-phosphate (route I): step 1/2.</text>
</comment>
<dbReference type="AlphaFoldDB" id="A0AAN9VQA8"/>
<evidence type="ECO:0000256" key="5">
    <source>
        <dbReference type="ARBA" id="ARBA00048964"/>
    </source>
</evidence>
<evidence type="ECO:0000259" key="7">
    <source>
        <dbReference type="PROSITE" id="PS51186"/>
    </source>
</evidence>
<sequence length="195" mass="21856">MDPVKHSTAPDDEPLFDPDVLKKLDFSQHSSKLNPSISVMDPGPSLLVRPLYSSDYNKGILELLGQLTQVGYVDQETFLKRFTAMKKCSGTYYVIVIEDTTINKVVGAATLVVEQKFVHDSGLRGLLEDVVINDNYRGKQLGKLIVITVCLLAEHIGCYKITLNCKDKLIPFYQSLDFAFEPDQSNSCMTIRFSK</sequence>
<reference evidence="8 9" key="1">
    <citation type="submission" date="2024-03" db="EMBL/GenBank/DDBJ databases">
        <title>The genome assembly and annotation of the cricket Gryllus longicercus Weissman &amp; Gray.</title>
        <authorList>
            <person name="Szrajer S."/>
            <person name="Gray D."/>
            <person name="Ylla G."/>
        </authorList>
    </citation>
    <scope>NUCLEOTIDE SEQUENCE [LARGE SCALE GENOMIC DNA]</scope>
    <source>
        <strain evidence="8">DAG 2021-001</strain>
        <tissue evidence="8">Whole body minus gut</tissue>
    </source>
</reference>
<dbReference type="EMBL" id="JAZDUA010000154">
    <property type="protein sequence ID" value="KAK7866150.1"/>
    <property type="molecule type" value="Genomic_DNA"/>
</dbReference>
<evidence type="ECO:0000313" key="8">
    <source>
        <dbReference type="EMBL" id="KAK7866150.1"/>
    </source>
</evidence>